<keyword evidence="2" id="KW-0812">Transmembrane</keyword>
<protein>
    <submittedName>
        <fullName evidence="3">DUF6776 family protein</fullName>
    </submittedName>
</protein>
<reference evidence="3 4" key="1">
    <citation type="submission" date="2024-06" db="EMBL/GenBank/DDBJ databases">
        <authorList>
            <person name="Chen R.Y."/>
        </authorList>
    </citation>
    <scope>NUCLEOTIDE SEQUENCE [LARGE SCALE GENOMIC DNA]</scope>
    <source>
        <strain evidence="3 4">D2</strain>
    </source>
</reference>
<name>A0ABV1RMI6_9ALTE</name>
<evidence type="ECO:0000256" key="2">
    <source>
        <dbReference type="SAM" id="Phobius"/>
    </source>
</evidence>
<keyword evidence="1" id="KW-0175">Coiled coil</keyword>
<dbReference type="Proteomes" id="UP001467690">
    <property type="component" value="Unassembled WGS sequence"/>
</dbReference>
<dbReference type="Pfam" id="PF20567">
    <property type="entry name" value="DUF6776"/>
    <property type="match status" value="1"/>
</dbReference>
<feature type="transmembrane region" description="Helical" evidence="2">
    <location>
        <begin position="20"/>
        <end position="39"/>
    </location>
</feature>
<organism evidence="3 4">
    <name type="scientific">Catenovulum sediminis</name>
    <dbReference type="NCBI Taxonomy" id="1740262"/>
    <lineage>
        <taxon>Bacteria</taxon>
        <taxon>Pseudomonadati</taxon>
        <taxon>Pseudomonadota</taxon>
        <taxon>Gammaproteobacteria</taxon>
        <taxon>Alteromonadales</taxon>
        <taxon>Alteromonadaceae</taxon>
        <taxon>Catenovulum</taxon>
    </lineage>
</organism>
<dbReference type="EMBL" id="JBELOE010000284">
    <property type="protein sequence ID" value="MER2494143.1"/>
    <property type="molecule type" value="Genomic_DNA"/>
</dbReference>
<keyword evidence="2" id="KW-1133">Transmembrane helix</keyword>
<accession>A0ABV1RMI6</accession>
<dbReference type="RefSeq" id="WP_143871281.1">
    <property type="nucleotide sequence ID" value="NZ_CP041660.1"/>
</dbReference>
<gene>
    <name evidence="3" type="ORF">ABS311_19885</name>
</gene>
<sequence length="242" mass="28235">MTKQVFKNLEIISKANMRFYSGLFGLGVLLLALMLGFNVKGWMNEQQAKDMLQIQQQIEEKDSELFQLEQKLNFMRVELEVNNLSLQQMQKELKAQQQENRKLKELVTFYQSVMAPELNADGVMVDDVFIEPTLVHNQFRYKVILVQTSKQKKFAKGYIELTLQGIQNGKNAEFPVKSLSLADNDLSFSFRYFQILEGEFVVPENASIERVNLAVILPRRRGQEYSRTELDFDWSPQVIHRE</sequence>
<evidence type="ECO:0000313" key="3">
    <source>
        <dbReference type="EMBL" id="MER2494143.1"/>
    </source>
</evidence>
<comment type="caution">
    <text evidence="3">The sequence shown here is derived from an EMBL/GenBank/DDBJ whole genome shotgun (WGS) entry which is preliminary data.</text>
</comment>
<proteinExistence type="predicted"/>
<keyword evidence="4" id="KW-1185">Reference proteome</keyword>
<evidence type="ECO:0000256" key="1">
    <source>
        <dbReference type="SAM" id="Coils"/>
    </source>
</evidence>
<evidence type="ECO:0000313" key="4">
    <source>
        <dbReference type="Proteomes" id="UP001467690"/>
    </source>
</evidence>
<keyword evidence="2" id="KW-0472">Membrane</keyword>
<feature type="coiled-coil region" evidence="1">
    <location>
        <begin position="44"/>
        <end position="106"/>
    </location>
</feature>
<dbReference type="InterPro" id="IPR046703">
    <property type="entry name" value="DUF6776"/>
</dbReference>